<evidence type="ECO:0000259" key="3">
    <source>
        <dbReference type="Pfam" id="PF02397"/>
    </source>
</evidence>
<feature type="domain" description="Bacterial sugar transferase" evidence="3">
    <location>
        <begin position="59"/>
        <end position="245"/>
    </location>
</feature>
<dbReference type="KEGG" id="cts:Ctha_2129"/>
<keyword evidence="5" id="KW-1185">Reference proteome</keyword>
<gene>
    <name evidence="4" type="ordered locus">Ctha_2129</name>
</gene>
<dbReference type="InterPro" id="IPR003362">
    <property type="entry name" value="Bact_transf"/>
</dbReference>
<keyword evidence="2" id="KW-0472">Membrane</keyword>
<keyword evidence="4" id="KW-0808">Transferase</keyword>
<dbReference type="PANTHER" id="PTHR30576:SF0">
    <property type="entry name" value="UNDECAPRENYL-PHOSPHATE N-ACETYLGALACTOSAMINYL 1-PHOSPHATE TRANSFERASE-RELATED"/>
    <property type="match status" value="1"/>
</dbReference>
<dbReference type="RefSeq" id="WP_012500664.1">
    <property type="nucleotide sequence ID" value="NC_011026.1"/>
</dbReference>
<dbReference type="AlphaFoldDB" id="B3QVI1"/>
<proteinExistence type="inferred from homology"/>
<evidence type="ECO:0000256" key="2">
    <source>
        <dbReference type="SAM" id="Phobius"/>
    </source>
</evidence>
<dbReference type="Pfam" id="PF02397">
    <property type="entry name" value="Bac_transf"/>
    <property type="match status" value="1"/>
</dbReference>
<dbReference type="PANTHER" id="PTHR30576">
    <property type="entry name" value="COLANIC BIOSYNTHESIS UDP-GLUCOSE LIPID CARRIER TRANSFERASE"/>
    <property type="match status" value="1"/>
</dbReference>
<keyword evidence="2" id="KW-0812">Transmembrane</keyword>
<dbReference type="STRING" id="517418.Ctha_2129"/>
<protein>
    <submittedName>
        <fullName evidence="4">Sugar transferase</fullName>
    </submittedName>
</protein>
<organism evidence="4 5">
    <name type="scientific">Chloroherpeton thalassium (strain ATCC 35110 / GB-78)</name>
    <dbReference type="NCBI Taxonomy" id="517418"/>
    <lineage>
        <taxon>Bacteria</taxon>
        <taxon>Pseudomonadati</taxon>
        <taxon>Chlorobiota</taxon>
        <taxon>Chlorobiia</taxon>
        <taxon>Chlorobiales</taxon>
        <taxon>Chloroherpetonaceae</taxon>
        <taxon>Chloroherpeton</taxon>
    </lineage>
</organism>
<dbReference type="GO" id="GO:0016780">
    <property type="term" value="F:phosphotransferase activity, for other substituted phosphate groups"/>
    <property type="evidence" value="ECO:0007669"/>
    <property type="project" value="TreeGrafter"/>
</dbReference>
<keyword evidence="2" id="KW-1133">Transmembrane helix</keyword>
<evidence type="ECO:0000256" key="1">
    <source>
        <dbReference type="ARBA" id="ARBA00006464"/>
    </source>
</evidence>
<accession>B3QVI1</accession>
<name>B3QVI1_CHLT3</name>
<evidence type="ECO:0000313" key="5">
    <source>
        <dbReference type="Proteomes" id="UP000001208"/>
    </source>
</evidence>
<comment type="similarity">
    <text evidence="1">Belongs to the bacterial sugar transferase family.</text>
</comment>
<evidence type="ECO:0000313" key="4">
    <source>
        <dbReference type="EMBL" id="ACF14581.1"/>
    </source>
</evidence>
<dbReference type="Proteomes" id="UP000001208">
    <property type="component" value="Chromosome"/>
</dbReference>
<dbReference type="OrthoDB" id="9774190at2"/>
<sequence length="246" mass="28839">MYKFVEKHTAGGVNNTNYITVRDKIINEEQYVLQEHEKHQPIIEFYFHELVRRQTKRNRIFDIVISMLGLIFLVVLFPIIAIGIKLSTSESVILRRKCIGYRGTEFLQYKFRTARNEEDDDNPNQLNAHHGNNKQDVFPFGQFLKKVGFDKLPQLINVLKGEMNLVGPYAYSDGWTNYFNSIFRDFYKRYSMRPGITGLAQAKKHNVDNKDITTMRDLLACDIEYMKMKKKMGDIILFLKSIGAFF</sequence>
<dbReference type="eggNOG" id="COG2148">
    <property type="taxonomic scope" value="Bacteria"/>
</dbReference>
<reference evidence="4 5" key="1">
    <citation type="submission" date="2008-06" db="EMBL/GenBank/DDBJ databases">
        <title>Complete sequence of Chloroherpeton thalassium ATCC 35110.</title>
        <authorList>
            <consortium name="US DOE Joint Genome Institute"/>
            <person name="Lucas S."/>
            <person name="Copeland A."/>
            <person name="Lapidus A."/>
            <person name="Glavina del Rio T."/>
            <person name="Dalin E."/>
            <person name="Tice H."/>
            <person name="Bruce D."/>
            <person name="Goodwin L."/>
            <person name="Pitluck S."/>
            <person name="Schmutz J."/>
            <person name="Larimer F."/>
            <person name="Land M."/>
            <person name="Hauser L."/>
            <person name="Kyrpides N."/>
            <person name="Mikhailova N."/>
            <person name="Liu Z."/>
            <person name="Li T."/>
            <person name="Zhao F."/>
            <person name="Overmann J."/>
            <person name="Bryant D.A."/>
            <person name="Richardson P."/>
        </authorList>
    </citation>
    <scope>NUCLEOTIDE SEQUENCE [LARGE SCALE GENOMIC DNA]</scope>
    <source>
        <strain evidence="5">ATCC 35110 / GB-78</strain>
    </source>
</reference>
<feature type="transmembrane region" description="Helical" evidence="2">
    <location>
        <begin position="60"/>
        <end position="84"/>
    </location>
</feature>
<dbReference type="HOGENOM" id="CLU_1127521_0_0_10"/>
<dbReference type="EMBL" id="CP001100">
    <property type="protein sequence ID" value="ACF14581.1"/>
    <property type="molecule type" value="Genomic_DNA"/>
</dbReference>